<dbReference type="SUPFAM" id="SSF53098">
    <property type="entry name" value="Ribonuclease H-like"/>
    <property type="match status" value="1"/>
</dbReference>
<dbReference type="Proteomes" id="UP001311915">
    <property type="component" value="Unassembled WGS sequence"/>
</dbReference>
<gene>
    <name evidence="2" type="ORF">R3W88_023251</name>
</gene>
<dbReference type="PANTHER" id="PTHR47723:SF20">
    <property type="entry name" value="RNASE H TYPE-1 DOMAIN-CONTAINING PROTEIN"/>
    <property type="match status" value="1"/>
</dbReference>
<dbReference type="InterPro" id="IPR044730">
    <property type="entry name" value="RNase_H-like_dom_plant"/>
</dbReference>
<accession>A0AAV9LXR1</accession>
<dbReference type="EMBL" id="JAWPEI010000004">
    <property type="protein sequence ID" value="KAK4730263.1"/>
    <property type="molecule type" value="Genomic_DNA"/>
</dbReference>
<keyword evidence="3" id="KW-1185">Reference proteome</keyword>
<dbReference type="GO" id="GO:0004523">
    <property type="term" value="F:RNA-DNA hybrid ribonuclease activity"/>
    <property type="evidence" value="ECO:0007669"/>
    <property type="project" value="InterPro"/>
</dbReference>
<proteinExistence type="predicted"/>
<dbReference type="InterPro" id="IPR002156">
    <property type="entry name" value="RNaseH_domain"/>
</dbReference>
<name>A0AAV9LXR1_9SOLN</name>
<feature type="domain" description="RNase H type-1" evidence="1">
    <location>
        <begin position="30"/>
        <end position="109"/>
    </location>
</feature>
<dbReference type="InterPro" id="IPR012337">
    <property type="entry name" value="RNaseH-like_sf"/>
</dbReference>
<dbReference type="Pfam" id="PF13456">
    <property type="entry name" value="RVT_3"/>
    <property type="match status" value="1"/>
</dbReference>
<dbReference type="CDD" id="cd06222">
    <property type="entry name" value="RNase_H_like"/>
    <property type="match status" value="1"/>
</dbReference>
<organism evidence="2 3">
    <name type="scientific">Solanum pinnatisectum</name>
    <name type="common">tansyleaf nightshade</name>
    <dbReference type="NCBI Taxonomy" id="50273"/>
    <lineage>
        <taxon>Eukaryota</taxon>
        <taxon>Viridiplantae</taxon>
        <taxon>Streptophyta</taxon>
        <taxon>Embryophyta</taxon>
        <taxon>Tracheophyta</taxon>
        <taxon>Spermatophyta</taxon>
        <taxon>Magnoliopsida</taxon>
        <taxon>eudicotyledons</taxon>
        <taxon>Gunneridae</taxon>
        <taxon>Pentapetalae</taxon>
        <taxon>asterids</taxon>
        <taxon>lamiids</taxon>
        <taxon>Solanales</taxon>
        <taxon>Solanaceae</taxon>
        <taxon>Solanoideae</taxon>
        <taxon>Solaneae</taxon>
        <taxon>Solanum</taxon>
    </lineage>
</organism>
<evidence type="ECO:0000313" key="2">
    <source>
        <dbReference type="EMBL" id="KAK4730263.1"/>
    </source>
</evidence>
<evidence type="ECO:0000259" key="1">
    <source>
        <dbReference type="Pfam" id="PF13456"/>
    </source>
</evidence>
<dbReference type="Gene3D" id="3.30.420.10">
    <property type="entry name" value="Ribonuclease H-like superfamily/Ribonuclease H"/>
    <property type="match status" value="1"/>
</dbReference>
<reference evidence="2 3" key="1">
    <citation type="submission" date="2023-10" db="EMBL/GenBank/DDBJ databases">
        <title>Genome-Wide Identification Analysis in wild type Solanum Pinnatisectum Reveals Some Genes Defensing Phytophthora Infestans.</title>
        <authorList>
            <person name="Sun C."/>
        </authorList>
    </citation>
    <scope>NUCLEOTIDE SEQUENCE [LARGE SCALE GENOMIC DNA]</scope>
    <source>
        <strain evidence="2">LQN</strain>
        <tissue evidence="2">Leaf</tissue>
    </source>
</reference>
<dbReference type="InterPro" id="IPR036397">
    <property type="entry name" value="RNaseH_sf"/>
</dbReference>
<protein>
    <recommendedName>
        <fullName evidence="1">RNase H type-1 domain-containing protein</fullName>
    </recommendedName>
</protein>
<comment type="caution">
    <text evidence="2">The sequence shown here is derived from an EMBL/GenBank/DDBJ whole genome shotgun (WGS) entry which is preliminary data.</text>
</comment>
<dbReference type="PANTHER" id="PTHR47723">
    <property type="entry name" value="OS05G0353850 PROTEIN"/>
    <property type="match status" value="1"/>
</dbReference>
<dbReference type="GO" id="GO:0003676">
    <property type="term" value="F:nucleic acid binding"/>
    <property type="evidence" value="ECO:0007669"/>
    <property type="project" value="InterPro"/>
</dbReference>
<dbReference type="InterPro" id="IPR053151">
    <property type="entry name" value="RNase_H-like"/>
</dbReference>
<sequence>MYFDSSIFLDQKYVNQVKWKPRVPGRFKLNTDGAVKENPGPGGLGGVIRNHRGDWIIGFYQHRSPCQPNPGKVRALRQGVLMAIEYKLNSIDINTDSMELINMFEHDNHLFTKSLNTGY</sequence>
<evidence type="ECO:0000313" key="3">
    <source>
        <dbReference type="Proteomes" id="UP001311915"/>
    </source>
</evidence>
<dbReference type="AlphaFoldDB" id="A0AAV9LXR1"/>